<accession>A0A930E1M3</accession>
<proteinExistence type="predicted"/>
<protein>
    <submittedName>
        <fullName evidence="1">Uncharacterized protein</fullName>
    </submittedName>
</protein>
<gene>
    <name evidence="1" type="ORF">HXM94_04110</name>
</gene>
<comment type="caution">
    <text evidence="1">The sequence shown here is derived from an EMBL/GenBank/DDBJ whole genome shotgun (WGS) entry which is preliminary data.</text>
</comment>
<dbReference type="EMBL" id="JABZRE010000011">
    <property type="protein sequence ID" value="MBF1306945.1"/>
    <property type="molecule type" value="Genomic_DNA"/>
</dbReference>
<dbReference type="RefSeq" id="WP_278477595.1">
    <property type="nucleotide sequence ID" value="NZ_JABZRE010000011.1"/>
</dbReference>
<reference evidence="1" key="1">
    <citation type="submission" date="2020-04" db="EMBL/GenBank/DDBJ databases">
        <title>Deep metagenomics examines the oral microbiome during advanced dental caries in children, revealing novel taxa and co-occurrences with host molecules.</title>
        <authorList>
            <person name="Baker J.L."/>
            <person name="Morton J.T."/>
            <person name="Dinis M."/>
            <person name="Alvarez R."/>
            <person name="Tran N.C."/>
            <person name="Knight R."/>
            <person name="Edlund A."/>
        </authorList>
    </citation>
    <scope>NUCLEOTIDE SEQUENCE</scope>
    <source>
        <strain evidence="1">JCVI_23_bin.11</strain>
    </source>
</reference>
<evidence type="ECO:0000313" key="2">
    <source>
        <dbReference type="Proteomes" id="UP000758611"/>
    </source>
</evidence>
<sequence length="402" mass="47861">MNEKIQLINYYGTNSYELKFDRTTTIDSFISFDEFDLNIIDLRHRELFILDVYNKDNLTSNIIKIYENLNTAISNLTKSKVLIIFPNSFKLLLNDGREYKELKYMLGFFNYVIHLITNLDLNIKYEYSTTRIDEQIEMYSDFYMDINRDLKFIKIKSKGDNPVLINKENIYITTLDISFDENLEILLKKLGLIEKENLNEPDWIKDFNFFDDEKQKEKILNSESLIKKEEEKIENSREILLINKKYKSILYTQGEELVDVVKEIISEMLDIDLSGFIDKKKEDIRFEYDNDVFICEIKGISDNVKSRNLSQLDDHFTAFVDENPNIDEEKIFKLLIINSQRKLPLDKRDSIDNKQIAQAEKKYKSLIIETKTLLKLFEDYKNQKINREEIIEKLKTYGILKL</sequence>
<dbReference type="Proteomes" id="UP000758611">
    <property type="component" value="Unassembled WGS sequence"/>
</dbReference>
<name>A0A930E1M3_9FIRM</name>
<dbReference type="AlphaFoldDB" id="A0A930E1M3"/>
<evidence type="ECO:0000313" key="1">
    <source>
        <dbReference type="EMBL" id="MBF1306945.1"/>
    </source>
</evidence>
<organism evidence="1 2">
    <name type="scientific">Parvimonas micra</name>
    <dbReference type="NCBI Taxonomy" id="33033"/>
    <lineage>
        <taxon>Bacteria</taxon>
        <taxon>Bacillati</taxon>
        <taxon>Bacillota</taxon>
        <taxon>Tissierellia</taxon>
        <taxon>Tissierellales</taxon>
        <taxon>Peptoniphilaceae</taxon>
        <taxon>Parvimonas</taxon>
    </lineage>
</organism>